<gene>
    <name evidence="1" type="ORF">Ddye_015399</name>
</gene>
<evidence type="ECO:0000313" key="1">
    <source>
        <dbReference type="EMBL" id="KAK2647910.1"/>
    </source>
</evidence>
<name>A0AAD9WZH8_9ROSI</name>
<evidence type="ECO:0000313" key="2">
    <source>
        <dbReference type="Proteomes" id="UP001280121"/>
    </source>
</evidence>
<dbReference type="Proteomes" id="UP001280121">
    <property type="component" value="Unassembled WGS sequence"/>
</dbReference>
<dbReference type="AlphaFoldDB" id="A0AAD9WZH8"/>
<comment type="caution">
    <text evidence="1">The sequence shown here is derived from an EMBL/GenBank/DDBJ whole genome shotgun (WGS) entry which is preliminary data.</text>
</comment>
<keyword evidence="2" id="KW-1185">Reference proteome</keyword>
<organism evidence="1 2">
    <name type="scientific">Dipteronia dyeriana</name>
    <dbReference type="NCBI Taxonomy" id="168575"/>
    <lineage>
        <taxon>Eukaryota</taxon>
        <taxon>Viridiplantae</taxon>
        <taxon>Streptophyta</taxon>
        <taxon>Embryophyta</taxon>
        <taxon>Tracheophyta</taxon>
        <taxon>Spermatophyta</taxon>
        <taxon>Magnoliopsida</taxon>
        <taxon>eudicotyledons</taxon>
        <taxon>Gunneridae</taxon>
        <taxon>Pentapetalae</taxon>
        <taxon>rosids</taxon>
        <taxon>malvids</taxon>
        <taxon>Sapindales</taxon>
        <taxon>Sapindaceae</taxon>
        <taxon>Hippocastanoideae</taxon>
        <taxon>Acereae</taxon>
        <taxon>Dipteronia</taxon>
    </lineage>
</organism>
<protein>
    <submittedName>
        <fullName evidence="1">Uncharacterized protein</fullName>
    </submittedName>
</protein>
<reference evidence="1" key="1">
    <citation type="journal article" date="2023" name="Plant J.">
        <title>Genome sequences and population genomics provide insights into the demographic history, inbreeding, and mutation load of two 'living fossil' tree species of Dipteronia.</title>
        <authorList>
            <person name="Feng Y."/>
            <person name="Comes H.P."/>
            <person name="Chen J."/>
            <person name="Zhu S."/>
            <person name="Lu R."/>
            <person name="Zhang X."/>
            <person name="Li P."/>
            <person name="Qiu J."/>
            <person name="Olsen K.M."/>
            <person name="Qiu Y."/>
        </authorList>
    </citation>
    <scope>NUCLEOTIDE SEQUENCE</scope>
    <source>
        <strain evidence="1">KIB01</strain>
    </source>
</reference>
<sequence>MGMAPEIGFLAPDLVLFLDMPPEMVDACQRIEDVQKQLQEIVLNHVLACQKAPKLKLLAPDLVLHIDMPPELQLARHPCSELYFALIDAMFGIA</sequence>
<proteinExistence type="predicted"/>
<accession>A0AAD9WZH8</accession>
<dbReference type="EMBL" id="JANJYI010000005">
    <property type="protein sequence ID" value="KAK2647910.1"/>
    <property type="molecule type" value="Genomic_DNA"/>
</dbReference>